<name>A0A1H9THL4_9ACTN</name>
<evidence type="ECO:0000313" key="1">
    <source>
        <dbReference type="EMBL" id="SER96641.1"/>
    </source>
</evidence>
<gene>
    <name evidence="1" type="ORF">SAMN05443377_12324</name>
</gene>
<organism evidence="1 2">
    <name type="scientific">Propionibacterium cyclohexanicum</name>
    <dbReference type="NCBI Taxonomy" id="64702"/>
    <lineage>
        <taxon>Bacteria</taxon>
        <taxon>Bacillati</taxon>
        <taxon>Actinomycetota</taxon>
        <taxon>Actinomycetes</taxon>
        <taxon>Propionibacteriales</taxon>
        <taxon>Propionibacteriaceae</taxon>
        <taxon>Propionibacterium</taxon>
    </lineage>
</organism>
<reference evidence="1 2" key="1">
    <citation type="submission" date="2016-10" db="EMBL/GenBank/DDBJ databases">
        <authorList>
            <person name="de Groot N.N."/>
        </authorList>
    </citation>
    <scope>NUCLEOTIDE SEQUENCE [LARGE SCALE GENOMIC DNA]</scope>
    <source>
        <strain evidence="1 2">DSM 16859</strain>
    </source>
</reference>
<dbReference type="RefSeq" id="WP_091970765.1">
    <property type="nucleotide sequence ID" value="NZ_FOGZ01000023.1"/>
</dbReference>
<sequence>MPIDPDDQAQPAGLLAWPDAAADGFDTAALRGLAAAVDARVDCADHRLLLLLKNWFECSEQLEPALRAALHASITGFRYSIEEPGADSMCSWTESHLLAFATCEYLAGQLFPDNLFTNDGAPGGLHRRRGELRIRQWLDDRFRWGFSEWLSDSEYVVDIAALTLLADYSRDDDLTRRASILLDMLMLDMALHRFDGHFASAAARSSAHCLLRLSSAPSQAVVDAAFAGKSPQVDARELSAIFLCRHHYTVPAALVDIAGSEEVFRITGSQGLDIDEVAAALAHDPLHPRSSPDEQLDYWWSMEALTAPAVLKATVSRFARCGLETNGRLAHLGELARIPWPLRRTALTVANPVTVGAAVQRGNIQTFRTPSYLLSSVQRYHPGEFGGRHHLWQACLPGGISVFGNQPAGSRMNQSDQPQEASEWVGNGLNPDIAQSDDVLLVQYDLRGRQGRFEGARRLYSHIYFPFVDFDETRMGIHWVAGRRGGSYIGILSTAPLDLVSETEIVQRGVRIGYAVICADEWEFGSLMGFVQRLKEYWISLDNGFLRLATAYGIYELEWGGDFLVNRKKVDTDYPRYSSHVVEAPRYPRALRVESARNRLVLDWTAGTRKQTLRPGD</sequence>
<proteinExistence type="predicted"/>
<protein>
    <submittedName>
        <fullName evidence="1">Uncharacterized protein</fullName>
    </submittedName>
</protein>
<accession>A0A1H9THL4</accession>
<dbReference type="EMBL" id="FOGZ01000023">
    <property type="protein sequence ID" value="SER96641.1"/>
    <property type="molecule type" value="Genomic_DNA"/>
</dbReference>
<dbReference type="STRING" id="64702.SAMN05443377_12324"/>
<dbReference type="AlphaFoldDB" id="A0A1H9THL4"/>
<dbReference type="OrthoDB" id="1029638at2"/>
<dbReference type="Proteomes" id="UP000198815">
    <property type="component" value="Unassembled WGS sequence"/>
</dbReference>
<keyword evidence="2" id="KW-1185">Reference proteome</keyword>
<evidence type="ECO:0000313" key="2">
    <source>
        <dbReference type="Proteomes" id="UP000198815"/>
    </source>
</evidence>